<protein>
    <submittedName>
        <fullName evidence="2">Uncharacterized protein</fullName>
    </submittedName>
</protein>
<dbReference type="EnsemblMetazoa" id="Aqu2.1.25963_001">
    <property type="protein sequence ID" value="Aqu2.1.25963_001"/>
    <property type="gene ID" value="Aqu2.1.25963"/>
</dbReference>
<proteinExistence type="predicted"/>
<accession>A0A1X7UES2</accession>
<sequence>MIHRFTFEVQSLRRGDLITKLSCNNPLTAVRILRNTNSSPPTCILPIIPPKGLYAEDSATSLRRFEISAPMTARQSVPSISKPASCAKNTPEAPQERNFFSSPPQKRQSCLG</sequence>
<evidence type="ECO:0000313" key="2">
    <source>
        <dbReference type="EnsemblMetazoa" id="Aqu2.1.25963_001"/>
    </source>
</evidence>
<dbReference type="AlphaFoldDB" id="A0A1X7UES2"/>
<reference evidence="2" key="1">
    <citation type="submission" date="2017-05" db="UniProtKB">
        <authorList>
            <consortium name="EnsemblMetazoa"/>
        </authorList>
    </citation>
    <scope>IDENTIFICATION</scope>
</reference>
<name>A0A1X7UES2_AMPQE</name>
<organism evidence="2">
    <name type="scientific">Amphimedon queenslandica</name>
    <name type="common">Sponge</name>
    <dbReference type="NCBI Taxonomy" id="400682"/>
    <lineage>
        <taxon>Eukaryota</taxon>
        <taxon>Metazoa</taxon>
        <taxon>Porifera</taxon>
        <taxon>Demospongiae</taxon>
        <taxon>Heteroscleromorpha</taxon>
        <taxon>Haplosclerida</taxon>
        <taxon>Niphatidae</taxon>
        <taxon>Amphimedon</taxon>
    </lineage>
</organism>
<feature type="region of interest" description="Disordered" evidence="1">
    <location>
        <begin position="73"/>
        <end position="112"/>
    </location>
</feature>
<feature type="compositionally biased region" description="Polar residues" evidence="1">
    <location>
        <begin position="98"/>
        <end position="112"/>
    </location>
</feature>
<dbReference type="InParanoid" id="A0A1X7UES2"/>
<evidence type="ECO:0000256" key="1">
    <source>
        <dbReference type="SAM" id="MobiDB-lite"/>
    </source>
</evidence>